<organism evidence="1">
    <name type="scientific">Anopheles marajoara</name>
    <dbReference type="NCBI Taxonomy" id="58244"/>
    <lineage>
        <taxon>Eukaryota</taxon>
        <taxon>Metazoa</taxon>
        <taxon>Ecdysozoa</taxon>
        <taxon>Arthropoda</taxon>
        <taxon>Hexapoda</taxon>
        <taxon>Insecta</taxon>
        <taxon>Pterygota</taxon>
        <taxon>Neoptera</taxon>
        <taxon>Endopterygota</taxon>
        <taxon>Diptera</taxon>
        <taxon>Nematocera</taxon>
        <taxon>Culicoidea</taxon>
        <taxon>Culicidae</taxon>
        <taxon>Anophelinae</taxon>
        <taxon>Anopheles</taxon>
    </lineage>
</organism>
<sequence>MSDFLMRFFVGCLRFVFMIKYCCRRSRFSFSSFSTSRWYLSCTFMISVCSESTWACSVSTRLRLSSAPSPFALTVFLARSSSLVAPYKSEINSDKFWKELSI</sequence>
<dbReference type="EMBL" id="GGFJ01012498">
    <property type="protein sequence ID" value="MBW61639.1"/>
    <property type="molecule type" value="Transcribed_RNA"/>
</dbReference>
<protein>
    <submittedName>
        <fullName evidence="1">Putative secreted protein</fullName>
    </submittedName>
</protein>
<proteinExistence type="predicted"/>
<evidence type="ECO:0000313" key="1">
    <source>
        <dbReference type="EMBL" id="MBW61639.1"/>
    </source>
</evidence>
<accession>A0A2M4C8Q8</accession>
<reference evidence="1" key="1">
    <citation type="submission" date="2018-01" db="EMBL/GenBank/DDBJ databases">
        <title>An insight into the sialome of Amazonian anophelines.</title>
        <authorList>
            <person name="Ribeiro J.M."/>
            <person name="Scarpassa V."/>
            <person name="Calvo E."/>
        </authorList>
    </citation>
    <scope>NUCLEOTIDE SEQUENCE</scope>
    <source>
        <tissue evidence="1">Salivary glands</tissue>
    </source>
</reference>
<dbReference type="AlphaFoldDB" id="A0A2M4C8Q8"/>
<name>A0A2M4C8Q8_9DIPT</name>